<evidence type="ECO:0000313" key="10">
    <source>
        <dbReference type="Proteomes" id="UP000292927"/>
    </source>
</evidence>
<evidence type="ECO:0000256" key="1">
    <source>
        <dbReference type="ARBA" id="ARBA00004651"/>
    </source>
</evidence>
<dbReference type="PROSITE" id="PS50928">
    <property type="entry name" value="ABC_TM1"/>
    <property type="match status" value="1"/>
</dbReference>
<feature type="transmembrane region" description="Helical" evidence="7">
    <location>
        <begin position="192"/>
        <end position="211"/>
    </location>
</feature>
<dbReference type="Proteomes" id="UP000292927">
    <property type="component" value="Unassembled WGS sequence"/>
</dbReference>
<dbReference type="EMBL" id="SGXF01000002">
    <property type="protein sequence ID" value="RZT00981.1"/>
    <property type="molecule type" value="Genomic_DNA"/>
</dbReference>
<dbReference type="PANTHER" id="PTHR43744:SF6">
    <property type="entry name" value="ABC TRANSPORTER PERMEASE PROTEIN YESQ-RELATED"/>
    <property type="match status" value="1"/>
</dbReference>
<evidence type="ECO:0000256" key="2">
    <source>
        <dbReference type="ARBA" id="ARBA00022448"/>
    </source>
</evidence>
<dbReference type="Gene3D" id="1.10.3720.10">
    <property type="entry name" value="MetI-like"/>
    <property type="match status" value="1"/>
</dbReference>
<evidence type="ECO:0000256" key="3">
    <source>
        <dbReference type="ARBA" id="ARBA00022475"/>
    </source>
</evidence>
<feature type="transmembrane region" description="Helical" evidence="7">
    <location>
        <begin position="247"/>
        <end position="268"/>
    </location>
</feature>
<evidence type="ECO:0000259" key="8">
    <source>
        <dbReference type="PROSITE" id="PS50928"/>
    </source>
</evidence>
<feature type="transmembrane region" description="Helical" evidence="7">
    <location>
        <begin position="112"/>
        <end position="135"/>
    </location>
</feature>
<dbReference type="SUPFAM" id="SSF161098">
    <property type="entry name" value="MetI-like"/>
    <property type="match status" value="1"/>
</dbReference>
<keyword evidence="10" id="KW-1185">Reference proteome</keyword>
<name>A0A4Q7PJV3_9FIRM</name>
<dbReference type="GO" id="GO:0055085">
    <property type="term" value="P:transmembrane transport"/>
    <property type="evidence" value="ECO:0007669"/>
    <property type="project" value="InterPro"/>
</dbReference>
<comment type="similarity">
    <text evidence="7">Belongs to the binding-protein-dependent transport system permease family.</text>
</comment>
<gene>
    <name evidence="9" type="ORF">EV209_1418</name>
</gene>
<keyword evidence="5 7" id="KW-1133">Transmembrane helix</keyword>
<comment type="subcellular location">
    <subcellularLocation>
        <location evidence="1 7">Cell membrane</location>
        <topology evidence="1 7">Multi-pass membrane protein</topology>
    </subcellularLocation>
</comment>
<dbReference type="Pfam" id="PF00528">
    <property type="entry name" value="BPD_transp_1"/>
    <property type="match status" value="1"/>
</dbReference>
<dbReference type="InterPro" id="IPR000515">
    <property type="entry name" value="MetI-like"/>
</dbReference>
<evidence type="ECO:0000313" key="9">
    <source>
        <dbReference type="EMBL" id="RZT00981.1"/>
    </source>
</evidence>
<protein>
    <submittedName>
        <fullName evidence="9">Carbohydrate ABC transporter membrane protein 2 (CUT1 family)</fullName>
    </submittedName>
</protein>
<feature type="transmembrane region" description="Helical" evidence="7">
    <location>
        <begin position="141"/>
        <end position="161"/>
    </location>
</feature>
<feature type="transmembrane region" description="Helical" evidence="7">
    <location>
        <begin position="76"/>
        <end position="100"/>
    </location>
</feature>
<sequence>MGMSAKKKVGRFCYHLFIGGFGLLMIYPVLWMIIGSFKNNNDIMNHSANFLPTLGWHMENWANGWKGYSGYSFGTFFTNSLIVAGIATLATVISSSMVAYALARIKFKGRKIWFSCMLATLMLPGQVIMIPQYMIYNSINAVGTFVPLVLPHFFGQAFFIYQMMQFCQGIPRELDEAAFVDGCSKYRIYSRIILPLLKPSIVTTLIIQFYWKWDDYMGPLIYLSRPATWTASLALKNFADSSGQSDYGAMFAMATLSLIPVFLIFLIFNRYLVEGISSTGLKG</sequence>
<feature type="transmembrane region" description="Helical" evidence="7">
    <location>
        <begin position="12"/>
        <end position="34"/>
    </location>
</feature>
<keyword evidence="6 7" id="KW-0472">Membrane</keyword>
<evidence type="ECO:0000256" key="5">
    <source>
        <dbReference type="ARBA" id="ARBA00022989"/>
    </source>
</evidence>
<dbReference type="CDD" id="cd06261">
    <property type="entry name" value="TM_PBP2"/>
    <property type="match status" value="1"/>
</dbReference>
<reference evidence="9 10" key="1">
    <citation type="submission" date="2019-02" db="EMBL/GenBank/DDBJ databases">
        <title>Genomic Encyclopedia of Type Strains, Phase IV (KMG-IV): sequencing the most valuable type-strain genomes for metagenomic binning, comparative biology and taxonomic classification.</title>
        <authorList>
            <person name="Goeker M."/>
        </authorList>
    </citation>
    <scope>NUCLEOTIDE SEQUENCE [LARGE SCALE GENOMIC DNA]</scope>
    <source>
        <strain evidence="9 10">DSM 29486</strain>
    </source>
</reference>
<dbReference type="PANTHER" id="PTHR43744">
    <property type="entry name" value="ABC TRANSPORTER PERMEASE PROTEIN MG189-RELATED-RELATED"/>
    <property type="match status" value="1"/>
</dbReference>
<proteinExistence type="inferred from homology"/>
<organism evidence="9 10">
    <name type="scientific">Cuneatibacter caecimuris</name>
    <dbReference type="NCBI Taxonomy" id="1796618"/>
    <lineage>
        <taxon>Bacteria</taxon>
        <taxon>Bacillati</taxon>
        <taxon>Bacillota</taxon>
        <taxon>Clostridia</taxon>
        <taxon>Lachnospirales</taxon>
        <taxon>Lachnospiraceae</taxon>
        <taxon>Cuneatibacter</taxon>
    </lineage>
</organism>
<dbReference type="GO" id="GO:0005886">
    <property type="term" value="C:plasma membrane"/>
    <property type="evidence" value="ECO:0007669"/>
    <property type="project" value="UniProtKB-SubCell"/>
</dbReference>
<dbReference type="AlphaFoldDB" id="A0A4Q7PJV3"/>
<dbReference type="InterPro" id="IPR035906">
    <property type="entry name" value="MetI-like_sf"/>
</dbReference>
<keyword evidence="4 7" id="KW-0812">Transmembrane</keyword>
<comment type="caution">
    <text evidence="9">The sequence shown here is derived from an EMBL/GenBank/DDBJ whole genome shotgun (WGS) entry which is preliminary data.</text>
</comment>
<evidence type="ECO:0000256" key="4">
    <source>
        <dbReference type="ARBA" id="ARBA00022692"/>
    </source>
</evidence>
<accession>A0A4Q7PJV3</accession>
<evidence type="ECO:0000256" key="7">
    <source>
        <dbReference type="RuleBase" id="RU363032"/>
    </source>
</evidence>
<keyword evidence="2 7" id="KW-0813">Transport</keyword>
<evidence type="ECO:0000256" key="6">
    <source>
        <dbReference type="ARBA" id="ARBA00023136"/>
    </source>
</evidence>
<feature type="domain" description="ABC transmembrane type-1" evidence="8">
    <location>
        <begin position="77"/>
        <end position="268"/>
    </location>
</feature>
<keyword evidence="3" id="KW-1003">Cell membrane</keyword>